<accession>A0A9X1HTQ2</accession>
<dbReference type="AlphaFoldDB" id="A0A9X1HTQ2"/>
<dbReference type="SUPFAM" id="SSF50952">
    <property type="entry name" value="Soluble quinoprotein glucose dehydrogenase"/>
    <property type="match status" value="1"/>
</dbReference>
<evidence type="ECO:0000256" key="5">
    <source>
        <dbReference type="SAM" id="SignalP"/>
    </source>
</evidence>
<dbReference type="EMBL" id="JAIXNE010000004">
    <property type="protein sequence ID" value="MCA6077760.1"/>
    <property type="molecule type" value="Genomic_DNA"/>
</dbReference>
<dbReference type="PANTHER" id="PTHR19328">
    <property type="entry name" value="HEDGEHOG-INTERACTING PROTEIN"/>
    <property type="match status" value="1"/>
</dbReference>
<evidence type="ECO:0000313" key="9">
    <source>
        <dbReference type="EMBL" id="MCA6077760.1"/>
    </source>
</evidence>
<dbReference type="SUPFAM" id="SSF46626">
    <property type="entry name" value="Cytochrome c"/>
    <property type="match status" value="1"/>
</dbReference>
<evidence type="ECO:0000256" key="3">
    <source>
        <dbReference type="ARBA" id="ARBA00023004"/>
    </source>
</evidence>
<dbReference type="InterPro" id="IPR011042">
    <property type="entry name" value="6-blade_b-propeller_TolB-like"/>
</dbReference>
<gene>
    <name evidence="7" type="ORF">LDX50_11290</name>
    <name evidence="8" type="ORF">LDX50_17260</name>
    <name evidence="9" type="ORF">LDX50_22980</name>
</gene>
<keyword evidence="1 4" id="KW-0349">Heme</keyword>
<dbReference type="EMBL" id="JAIXNE010000002">
    <property type="protein sequence ID" value="MCA6075455.1"/>
    <property type="molecule type" value="Genomic_DNA"/>
</dbReference>
<sequence length="559" mass="62389">MRFYTLVAFVLSGILLVACNQRSAYTNDPETIAKGRKLFEMQCASCHNFRQTGIGPALGGITTVVSDEWLQRFIRNPARMISGGDNRAVAAFEKFNTYMPSFETLSDADLKAILAYMHTYPDKPNSTAAAGLQPLDDPIPQKIPESGIILILKEVLTAPPTAKNPPVARINKMIPESGRQFISDLNGILYEIKDQQWIPFLKMEDYFEHFIAQPGLATGLGSFAFHPEYDQNGIFYTSHTEDPKTSAPADFSYTDTIPRTVRWVLDEWKHDDPTSSVFSGTHGELMRIDMVSQIHGMQEIAFNPHANPGDQDYGLMYIGIGDGGAVENGYAFLVQNQQQPWGTILRIDPAGNNSMNGHYGIPSSNPDKSEVYALGFRNPHRIFWDADGRMLASDIGHTNIEELNIIEKGRNYGWPEREGTFRLFKNESMDKVYSLETDDAGFGFTYPVIQVDHDEIAAISSGYIYYGKQIPEIEGYYLFGGIINGRVFLSDASDFKQGKQSAVSEVQLQFDDGNISSFRERLGKARVDLRFGMDAAGELYILTKADGKVYQITGIKKSI</sequence>
<dbReference type="Gene3D" id="1.10.760.10">
    <property type="entry name" value="Cytochrome c-like domain"/>
    <property type="match status" value="1"/>
</dbReference>
<dbReference type="Gene3D" id="2.120.10.30">
    <property type="entry name" value="TolB, C-terminal domain"/>
    <property type="match status" value="1"/>
</dbReference>
<dbReference type="Pfam" id="PF07995">
    <property type="entry name" value="GSDH"/>
    <property type="match status" value="1"/>
</dbReference>
<evidence type="ECO:0000256" key="4">
    <source>
        <dbReference type="PROSITE-ProRule" id="PRU00433"/>
    </source>
</evidence>
<dbReference type="PROSITE" id="PS51007">
    <property type="entry name" value="CYTC"/>
    <property type="match status" value="1"/>
</dbReference>
<dbReference type="InterPro" id="IPR012938">
    <property type="entry name" value="Glc/Sorbosone_DH"/>
</dbReference>
<evidence type="ECO:0000256" key="1">
    <source>
        <dbReference type="ARBA" id="ARBA00022617"/>
    </source>
</evidence>
<feature type="chain" id="PRO_5041114881" evidence="5">
    <location>
        <begin position="25"/>
        <end position="559"/>
    </location>
</feature>
<dbReference type="GO" id="GO:0009055">
    <property type="term" value="F:electron transfer activity"/>
    <property type="evidence" value="ECO:0007669"/>
    <property type="project" value="InterPro"/>
</dbReference>
<keyword evidence="3 4" id="KW-0408">Iron</keyword>
<keyword evidence="2 4" id="KW-0479">Metal-binding</keyword>
<feature type="domain" description="Cytochrome c" evidence="6">
    <location>
        <begin position="30"/>
        <end position="121"/>
    </location>
</feature>
<name>A0A9X1HTQ2_9BACT</name>
<keyword evidence="5" id="KW-0732">Signal</keyword>
<dbReference type="PANTHER" id="PTHR19328:SF13">
    <property type="entry name" value="HIPL1 PROTEIN"/>
    <property type="match status" value="1"/>
</dbReference>
<dbReference type="GO" id="GO:0046872">
    <property type="term" value="F:metal ion binding"/>
    <property type="evidence" value="ECO:0007669"/>
    <property type="project" value="UniProtKB-KW"/>
</dbReference>
<dbReference type="InterPro" id="IPR036909">
    <property type="entry name" value="Cyt_c-like_dom_sf"/>
</dbReference>
<evidence type="ECO:0000256" key="2">
    <source>
        <dbReference type="ARBA" id="ARBA00022723"/>
    </source>
</evidence>
<evidence type="ECO:0000313" key="7">
    <source>
        <dbReference type="EMBL" id="MCA6075455.1"/>
    </source>
</evidence>
<dbReference type="Proteomes" id="UP001139409">
    <property type="component" value="Unassembled WGS sequence"/>
</dbReference>
<dbReference type="GO" id="GO:0020037">
    <property type="term" value="F:heme binding"/>
    <property type="evidence" value="ECO:0007669"/>
    <property type="project" value="InterPro"/>
</dbReference>
<dbReference type="InterPro" id="IPR009056">
    <property type="entry name" value="Cyt_c-like_dom"/>
</dbReference>
<reference evidence="9" key="1">
    <citation type="submission" date="2021-09" db="EMBL/GenBank/DDBJ databases">
        <title>Fulvivirga sp. isolated from coastal sediment.</title>
        <authorList>
            <person name="Yu H."/>
        </authorList>
    </citation>
    <scope>NUCLEOTIDE SEQUENCE</scope>
    <source>
        <strain evidence="9">1062</strain>
    </source>
</reference>
<dbReference type="EMBL" id="JAIXNE010000003">
    <property type="protein sequence ID" value="MCA6076632.1"/>
    <property type="molecule type" value="Genomic_DNA"/>
</dbReference>
<dbReference type="Pfam" id="PF00034">
    <property type="entry name" value="Cytochrom_C"/>
    <property type="match status" value="1"/>
</dbReference>
<organism evidence="9 10">
    <name type="scientific">Fulvivirga sedimenti</name>
    <dbReference type="NCBI Taxonomy" id="2879465"/>
    <lineage>
        <taxon>Bacteria</taxon>
        <taxon>Pseudomonadati</taxon>
        <taxon>Bacteroidota</taxon>
        <taxon>Cytophagia</taxon>
        <taxon>Cytophagales</taxon>
        <taxon>Fulvivirgaceae</taxon>
        <taxon>Fulvivirga</taxon>
    </lineage>
</organism>
<keyword evidence="10" id="KW-1185">Reference proteome</keyword>
<comment type="caution">
    <text evidence="9">The sequence shown here is derived from an EMBL/GenBank/DDBJ whole genome shotgun (WGS) entry which is preliminary data.</text>
</comment>
<feature type="signal peptide" evidence="5">
    <location>
        <begin position="1"/>
        <end position="24"/>
    </location>
</feature>
<evidence type="ECO:0000259" key="6">
    <source>
        <dbReference type="PROSITE" id="PS51007"/>
    </source>
</evidence>
<dbReference type="RefSeq" id="WP_225698555.1">
    <property type="nucleotide sequence ID" value="NZ_JAIXNE010000002.1"/>
</dbReference>
<dbReference type="InterPro" id="IPR011041">
    <property type="entry name" value="Quinoprot_gluc/sorb_DH_b-prop"/>
</dbReference>
<protein>
    <submittedName>
        <fullName evidence="9">PQQ-dependent sugar dehydrogenase</fullName>
    </submittedName>
</protein>
<evidence type="ECO:0000313" key="10">
    <source>
        <dbReference type="Proteomes" id="UP001139409"/>
    </source>
</evidence>
<evidence type="ECO:0000313" key="8">
    <source>
        <dbReference type="EMBL" id="MCA6076632.1"/>
    </source>
</evidence>
<proteinExistence type="predicted"/>
<dbReference type="PROSITE" id="PS51257">
    <property type="entry name" value="PROKAR_LIPOPROTEIN"/>
    <property type="match status" value="1"/>
</dbReference>